<gene>
    <name evidence="3" type="ORF">HRQ91_08180</name>
</gene>
<evidence type="ECO:0000313" key="4">
    <source>
        <dbReference type="Proteomes" id="UP000671908"/>
    </source>
</evidence>
<reference evidence="3 4" key="1">
    <citation type="journal article" date="2021" name="Microbiol. Resour. Announc.">
        <title>Complete Genome Sequences of Three Human Oral Treponema parvum Isolates.</title>
        <authorList>
            <person name="Zeng H."/>
            <person name="Watt R.M."/>
        </authorList>
    </citation>
    <scope>NUCLEOTIDE SEQUENCE [LARGE SCALE GENOMIC DNA]</scope>
    <source>
        <strain evidence="3 4">ATCC 700770</strain>
    </source>
</reference>
<dbReference type="KEGG" id="tpav:HRQ91_08180"/>
<evidence type="ECO:0000313" key="3">
    <source>
        <dbReference type="EMBL" id="QTQ14433.1"/>
    </source>
</evidence>
<dbReference type="PANTHER" id="PTHR33295:SF18">
    <property type="entry name" value="AAA+ ATPASE DOMAIN-CONTAINING PROTEIN"/>
    <property type="match status" value="1"/>
</dbReference>
<keyword evidence="3" id="KW-0547">Nucleotide-binding</keyword>
<dbReference type="InterPro" id="IPR025420">
    <property type="entry name" value="DUF4143"/>
</dbReference>
<dbReference type="GO" id="GO:0005524">
    <property type="term" value="F:ATP binding"/>
    <property type="evidence" value="ECO:0007669"/>
    <property type="project" value="UniProtKB-KW"/>
</dbReference>
<dbReference type="SUPFAM" id="SSF52540">
    <property type="entry name" value="P-loop containing nucleoside triphosphate hydrolases"/>
    <property type="match status" value="1"/>
</dbReference>
<keyword evidence="4" id="KW-1185">Reference proteome</keyword>
<dbReference type="AlphaFoldDB" id="A0A975F548"/>
<proteinExistence type="predicted"/>
<protein>
    <submittedName>
        <fullName evidence="3">ATP-binding protein</fullName>
    </submittedName>
</protein>
<feature type="domain" description="AAA" evidence="1">
    <location>
        <begin position="21"/>
        <end position="150"/>
    </location>
</feature>
<feature type="domain" description="DUF4143" evidence="2">
    <location>
        <begin position="197"/>
        <end position="356"/>
    </location>
</feature>
<dbReference type="Proteomes" id="UP000671908">
    <property type="component" value="Chromosome"/>
</dbReference>
<sequence>MTIKRQKYLDKLIARKGNGLIKVITGSRRCGKSFLLFTLFKKHLLSENIPTDHIIEASLDDEEHEELLDRHALGEYVRGKIKDDKMYYVLLDEIQEVDGFERVLNGFLKMPNVDVYVTGSNSTLLSSEISTIFKDRGDEIRMHPLSFSEFITVYEGSKSEGWDEYFMYGGLPLVISYKNAEDKEDYLIRLFEKTYLSDIIERRKIRSKDELDELVNILASSIGSLTNPTKLENTFKSEKKIEFSRQTINTYISYLKDAYILSDAQRYDIKGKKYINTPVKYYFEDTGLRNARLNFRQTEETHIMENIIYNELKIRGFKVDIGVVEKYGKDKNLKTTKSIYEVDFIANRGSRKYYIQSALSLSSSEKENQEKRPLLEIKDSFKKIIVIKDDIKPRRDENGIVTIGLWNFLLDENSLEL</sequence>
<name>A0A975F548_9SPIR</name>
<dbReference type="Pfam" id="PF13635">
    <property type="entry name" value="DUF4143"/>
    <property type="match status" value="1"/>
</dbReference>
<dbReference type="InterPro" id="IPR041682">
    <property type="entry name" value="AAA_14"/>
</dbReference>
<dbReference type="PANTHER" id="PTHR33295">
    <property type="entry name" value="ATPASE"/>
    <property type="match status" value="1"/>
</dbReference>
<evidence type="ECO:0000259" key="1">
    <source>
        <dbReference type="Pfam" id="PF13173"/>
    </source>
</evidence>
<dbReference type="Pfam" id="PF13173">
    <property type="entry name" value="AAA_14"/>
    <property type="match status" value="1"/>
</dbReference>
<evidence type="ECO:0000259" key="2">
    <source>
        <dbReference type="Pfam" id="PF13635"/>
    </source>
</evidence>
<organism evidence="3 4">
    <name type="scientific">Treponema parvum</name>
    <dbReference type="NCBI Taxonomy" id="138851"/>
    <lineage>
        <taxon>Bacteria</taxon>
        <taxon>Pseudomonadati</taxon>
        <taxon>Spirochaetota</taxon>
        <taxon>Spirochaetia</taxon>
        <taxon>Spirochaetales</taxon>
        <taxon>Treponemataceae</taxon>
        <taxon>Treponema</taxon>
    </lineage>
</organism>
<accession>A0A975F548</accession>
<keyword evidence="3" id="KW-0067">ATP-binding</keyword>
<dbReference type="InterPro" id="IPR027417">
    <property type="entry name" value="P-loop_NTPase"/>
</dbReference>
<dbReference type="EMBL" id="CP054142">
    <property type="protein sequence ID" value="QTQ14433.1"/>
    <property type="molecule type" value="Genomic_DNA"/>
</dbReference>
<dbReference type="RefSeq" id="WP_210119089.1">
    <property type="nucleotide sequence ID" value="NZ_CP054142.1"/>
</dbReference>